<organism evidence="2 3">
    <name type="scientific">Arachnia propionica</name>
    <dbReference type="NCBI Taxonomy" id="1750"/>
    <lineage>
        <taxon>Bacteria</taxon>
        <taxon>Bacillati</taxon>
        <taxon>Actinomycetota</taxon>
        <taxon>Actinomycetes</taxon>
        <taxon>Propionibacteriales</taxon>
        <taxon>Propionibacteriaceae</taxon>
        <taxon>Arachnia</taxon>
    </lineage>
</organism>
<dbReference type="OrthoDB" id="5487146at2"/>
<feature type="domain" description="ARG and Rhodanese-Phosphatase-superfamily-associated" evidence="1">
    <location>
        <begin position="8"/>
        <end position="271"/>
    </location>
</feature>
<dbReference type="Pfam" id="PF22549">
    <property type="entry name" value="ARPP-2"/>
    <property type="match status" value="1"/>
</dbReference>
<evidence type="ECO:0000259" key="1">
    <source>
        <dbReference type="Pfam" id="PF22549"/>
    </source>
</evidence>
<evidence type="ECO:0000313" key="3">
    <source>
        <dbReference type="Proteomes" id="UP000280819"/>
    </source>
</evidence>
<name>A0A3P1T295_9ACTN</name>
<dbReference type="EMBL" id="RQZG01000020">
    <property type="protein sequence ID" value="RRD03405.1"/>
    <property type="molecule type" value="Genomic_DNA"/>
</dbReference>
<dbReference type="RefSeq" id="WP_124845801.1">
    <property type="nucleotide sequence ID" value="NZ_RQZG01000020.1"/>
</dbReference>
<comment type="caution">
    <text evidence="2">The sequence shown here is derived from an EMBL/GenBank/DDBJ whole genome shotgun (WGS) entry which is preliminary data.</text>
</comment>
<evidence type="ECO:0000313" key="2">
    <source>
        <dbReference type="EMBL" id="RRD03405.1"/>
    </source>
</evidence>
<dbReference type="InterPro" id="IPR054346">
    <property type="entry name" value="ARPP-2"/>
</dbReference>
<dbReference type="Proteomes" id="UP000280819">
    <property type="component" value="Unassembled WGS sequence"/>
</dbReference>
<sequence length="376" mass="42229">MPEFGAPLELTGLTPAPSQVCGVFRLIPLLRDHDCDDLRLVDAGWEPGTRLVPDKDAVYVGFVPHAFHLEWGVTLGTQLKGRRDHGREGVLVHRQRKRLDSNRLRFLPQQMAIEALLTMHFNPPAIAWPELSESFMRNGLGCRAESFIDGHDVPGLDTALRTFEIHDRQVGMLVLVSDALAAAFVVPSPRDYRALHHTLLSSLYGDLVLAYACNQPTRWIIDPTPHFQDATTVAELRRGLESLRRDWAAATTDVLLGDWRDRELRTETVYSLPGMRLERFITSLELLQANHIGERIVRDDGELLHLNTLRLSAAQTRRAHLLSVLGEHQWHLDSAAQALGIDVPSLVARMDAQGFGHLINHNFREQAAKARRPGGR</sequence>
<gene>
    <name evidence="2" type="ORF">EII34_14040</name>
</gene>
<dbReference type="AlphaFoldDB" id="A0A3P1T295"/>
<protein>
    <recommendedName>
        <fullName evidence="1">ARG and Rhodanese-Phosphatase-superfamily-associated domain-containing protein</fullName>
    </recommendedName>
</protein>
<accession>A0A3P1T295</accession>
<proteinExistence type="predicted"/>
<reference evidence="2 3" key="1">
    <citation type="submission" date="2018-11" db="EMBL/GenBank/DDBJ databases">
        <title>Genomes From Bacteria Associated with the Canine Oral Cavity: a Test Case for Automated Genome-Based Taxonomic Assignment.</title>
        <authorList>
            <person name="Coil D.A."/>
            <person name="Jospin G."/>
            <person name="Darling A.E."/>
            <person name="Wallis C."/>
            <person name="Davis I.J."/>
            <person name="Harris S."/>
            <person name="Eisen J.A."/>
            <person name="Holcombe L.J."/>
            <person name="O'Flynn C."/>
        </authorList>
    </citation>
    <scope>NUCLEOTIDE SEQUENCE [LARGE SCALE GENOMIC DNA]</scope>
    <source>
        <strain evidence="2 3">OH887_COT-365</strain>
    </source>
</reference>